<evidence type="ECO:0000313" key="2">
    <source>
        <dbReference type="EMBL" id="GEN80967.1"/>
    </source>
</evidence>
<name>A0A511Z0H6_9CELL</name>
<keyword evidence="3" id="KW-1185">Reference proteome</keyword>
<dbReference type="AlphaFoldDB" id="A0A511Z0H6"/>
<accession>A0A511Z0H6</accession>
<evidence type="ECO:0000256" key="1">
    <source>
        <dbReference type="SAM" id="MobiDB-lite"/>
    </source>
</evidence>
<protein>
    <submittedName>
        <fullName evidence="2">Uncharacterized protein</fullName>
    </submittedName>
</protein>
<dbReference type="EMBL" id="BJYK01000009">
    <property type="protein sequence ID" value="GEN80967.1"/>
    <property type="molecule type" value="Genomic_DNA"/>
</dbReference>
<sequence length="100" mass="10965">MSPAPLHAQRGGEGTFRTLSVGFPNRKHTQAFATPSRVQKWERDLSRPSHTSGGPSPARTRVRRENEASNPSSSEQTLGLGSGCAVGRARQKPWARWNQT</sequence>
<dbReference type="Proteomes" id="UP000321484">
    <property type="component" value="Unassembled WGS sequence"/>
</dbReference>
<feature type="compositionally biased region" description="Polar residues" evidence="1">
    <location>
        <begin position="68"/>
        <end position="79"/>
    </location>
</feature>
<reference evidence="2 3" key="1">
    <citation type="submission" date="2019-07" db="EMBL/GenBank/DDBJ databases">
        <title>Whole genome shotgun sequence of Actinotalea fermentans NBRC 105374.</title>
        <authorList>
            <person name="Hosoyama A."/>
            <person name="Uohara A."/>
            <person name="Ohji S."/>
            <person name="Ichikawa N."/>
        </authorList>
    </citation>
    <scope>NUCLEOTIDE SEQUENCE [LARGE SCALE GENOMIC DNA]</scope>
    <source>
        <strain evidence="2 3">NBRC 105374</strain>
    </source>
</reference>
<organism evidence="2 3">
    <name type="scientific">Actinotalea fermentans</name>
    <dbReference type="NCBI Taxonomy" id="43671"/>
    <lineage>
        <taxon>Bacteria</taxon>
        <taxon>Bacillati</taxon>
        <taxon>Actinomycetota</taxon>
        <taxon>Actinomycetes</taxon>
        <taxon>Micrococcales</taxon>
        <taxon>Cellulomonadaceae</taxon>
        <taxon>Actinotalea</taxon>
    </lineage>
</organism>
<feature type="region of interest" description="Disordered" evidence="1">
    <location>
        <begin position="1"/>
        <end position="100"/>
    </location>
</feature>
<gene>
    <name evidence="2" type="ORF">AFE02nite_27010</name>
</gene>
<comment type="caution">
    <text evidence="2">The sequence shown here is derived from an EMBL/GenBank/DDBJ whole genome shotgun (WGS) entry which is preliminary data.</text>
</comment>
<evidence type="ECO:0000313" key="3">
    <source>
        <dbReference type="Proteomes" id="UP000321484"/>
    </source>
</evidence>
<proteinExistence type="predicted"/>